<dbReference type="InterPro" id="IPR036412">
    <property type="entry name" value="HAD-like_sf"/>
</dbReference>
<evidence type="ECO:0000256" key="3">
    <source>
        <dbReference type="ARBA" id="ARBA00022842"/>
    </source>
</evidence>
<dbReference type="InterPro" id="IPR023214">
    <property type="entry name" value="HAD_sf"/>
</dbReference>
<proteinExistence type="predicted"/>
<accession>A0A7V8SVU4</accession>
<dbReference type="PANTHER" id="PTHR43344:SF13">
    <property type="entry name" value="PHOSPHATASE RV3661-RELATED"/>
    <property type="match status" value="1"/>
</dbReference>
<keyword evidence="3" id="KW-0460">Magnesium</keyword>
<evidence type="ECO:0000256" key="2">
    <source>
        <dbReference type="ARBA" id="ARBA00022801"/>
    </source>
</evidence>
<keyword evidence="1" id="KW-0479">Metal-binding</keyword>
<dbReference type="Gene3D" id="3.40.50.1000">
    <property type="entry name" value="HAD superfamily/HAD-like"/>
    <property type="match status" value="1"/>
</dbReference>
<dbReference type="GO" id="GO:0046872">
    <property type="term" value="F:metal ion binding"/>
    <property type="evidence" value="ECO:0007669"/>
    <property type="project" value="UniProtKB-KW"/>
</dbReference>
<protein>
    <submittedName>
        <fullName evidence="5">Haloacid dehalogenase-like hydrolase</fullName>
    </submittedName>
</protein>
<dbReference type="Proteomes" id="UP000567293">
    <property type="component" value="Unassembled WGS sequence"/>
</dbReference>
<dbReference type="EMBL" id="JACDQQ010000441">
    <property type="protein sequence ID" value="MBA0084253.1"/>
    <property type="molecule type" value="Genomic_DNA"/>
</dbReference>
<keyword evidence="2" id="KW-0378">Hydrolase</keyword>
<reference evidence="5" key="1">
    <citation type="submission" date="2020-06" db="EMBL/GenBank/DDBJ databases">
        <title>Legume-microbial interactions unlock mineral nutrients during tropical forest succession.</title>
        <authorList>
            <person name="Epihov D.Z."/>
        </authorList>
    </citation>
    <scope>NUCLEOTIDE SEQUENCE [LARGE SCALE GENOMIC DNA]</scope>
    <source>
        <strain evidence="5">Pan2503</strain>
    </source>
</reference>
<feature type="region of interest" description="Disordered" evidence="4">
    <location>
        <begin position="1"/>
        <end position="22"/>
    </location>
</feature>
<dbReference type="AlphaFoldDB" id="A0A7V8SVU4"/>
<evidence type="ECO:0000256" key="4">
    <source>
        <dbReference type="SAM" id="MobiDB-lite"/>
    </source>
</evidence>
<feature type="non-terminal residue" evidence="5">
    <location>
        <position position="1"/>
    </location>
</feature>
<dbReference type="SUPFAM" id="SSF56784">
    <property type="entry name" value="HAD-like"/>
    <property type="match status" value="1"/>
</dbReference>
<keyword evidence="6" id="KW-1185">Reference proteome</keyword>
<gene>
    <name evidence="5" type="ORF">HRJ53_04590</name>
</gene>
<dbReference type="PANTHER" id="PTHR43344">
    <property type="entry name" value="PHOSPHOSERINE PHOSPHATASE"/>
    <property type="match status" value="1"/>
</dbReference>
<dbReference type="Pfam" id="PF12710">
    <property type="entry name" value="HAD"/>
    <property type="match status" value="1"/>
</dbReference>
<name>A0A7V8SVU4_9BACT</name>
<sequence length="179" mass="19589">GGHQDGAQASEPPKHNPRSPVPQFLEEGVERVACHAMLGHRIVIVSGTLEPLANAAARSLEAEISARGFAARIRTCATRLRETNGKWTGEILGEPMLGEAKARAVCALAEEMQLALPQCWAYGDSSEDRWMLAAVGNPVAMNPAFALRRIAQKRGWPIWRTADRLQRMQNRVSRAEPCA</sequence>
<dbReference type="GO" id="GO:0016787">
    <property type="term" value="F:hydrolase activity"/>
    <property type="evidence" value="ECO:0007669"/>
    <property type="project" value="UniProtKB-KW"/>
</dbReference>
<evidence type="ECO:0000256" key="1">
    <source>
        <dbReference type="ARBA" id="ARBA00022723"/>
    </source>
</evidence>
<evidence type="ECO:0000313" key="6">
    <source>
        <dbReference type="Proteomes" id="UP000567293"/>
    </source>
</evidence>
<organism evidence="5 6">
    <name type="scientific">Candidatus Acidiferrum panamense</name>
    <dbReference type="NCBI Taxonomy" id="2741543"/>
    <lineage>
        <taxon>Bacteria</taxon>
        <taxon>Pseudomonadati</taxon>
        <taxon>Acidobacteriota</taxon>
        <taxon>Terriglobia</taxon>
        <taxon>Candidatus Acidiferrales</taxon>
        <taxon>Candidatus Acidiferrum</taxon>
    </lineage>
</organism>
<comment type="caution">
    <text evidence="5">The sequence shown here is derived from an EMBL/GenBank/DDBJ whole genome shotgun (WGS) entry which is preliminary data.</text>
</comment>
<dbReference type="InterPro" id="IPR050582">
    <property type="entry name" value="HAD-like_SerB"/>
</dbReference>
<evidence type="ECO:0000313" key="5">
    <source>
        <dbReference type="EMBL" id="MBA0084253.1"/>
    </source>
</evidence>